<keyword evidence="2" id="KW-0597">Phosphoprotein</keyword>
<dbReference type="InterPro" id="IPR004014">
    <property type="entry name" value="ATPase_P-typ_cation-transptr_N"/>
</dbReference>
<dbReference type="Pfam" id="PF00690">
    <property type="entry name" value="Cation_ATPase_N"/>
    <property type="match status" value="1"/>
</dbReference>
<dbReference type="InterPro" id="IPR001757">
    <property type="entry name" value="P_typ_ATPase"/>
</dbReference>
<gene>
    <name evidence="12" type="ORF">AV274_5539</name>
</gene>
<dbReference type="FunFam" id="1.20.1110.10:FF:000037">
    <property type="entry name" value="Calcium-transporting ATPase, putative"/>
    <property type="match status" value="1"/>
</dbReference>
<dbReference type="FunFam" id="2.70.150.10:FF:000160">
    <property type="entry name" value="Sarcoplasmic/endoplasmic reticulum calcium ATPase 1"/>
    <property type="match status" value="1"/>
</dbReference>
<sequence>MNFLKFFPAQSRSVEECIAHYETNLDSGISEMEANRRLDLYGPNELAKEKPTPMWKLVLEQFDDYLIKILLFSAAFSFTLAIFQNNGEGITAFVEPFVIILILVINAIIGVWQENNAANALKALKEMQSENARCLRDGKLNHDLPASHLVPGDIIQIQVGDKVPADCRLLKLKTTTLRVEESALTGESKTIMKVASIFFTAMLGIPEGLSPVQLLWVNLVTDGPPATALGFNPPEPDIMQKPPRDKDEGLITPWVFFRYMVIGLYVGFATVGIFVYWYVLDAAATDGHPLVTLTQLMNHSKCPAWTDFSLGAWADRFAAPCDYFEKGKVTASTLSLTVLVAIEMLNSLNALSEDCSLLVVPPHKNMYLVGAIAASFLAHFMILYIPPLATVFSVAPLTWREWKLVLMFSFPVIVIDEVLKLVGRLMNKKKLREKEAEALPLLSIH</sequence>
<comment type="subcellular location">
    <subcellularLocation>
        <location evidence="1">Endomembrane system</location>
        <topology evidence="1">Multi-pass membrane protein</topology>
    </subcellularLocation>
</comment>
<protein>
    <submittedName>
        <fullName evidence="12">Calcium-transporting ATPase 1, endoplasmic reticulum-type</fullName>
    </submittedName>
</protein>
<evidence type="ECO:0000256" key="3">
    <source>
        <dbReference type="ARBA" id="ARBA00022692"/>
    </source>
</evidence>
<dbReference type="AlphaFoldDB" id="A0A196S9Z1"/>
<dbReference type="Gene3D" id="1.20.1110.10">
    <property type="entry name" value="Calcium-transporting ATPase, transmembrane domain"/>
    <property type="match status" value="2"/>
</dbReference>
<dbReference type="GO" id="GO:0016887">
    <property type="term" value="F:ATP hydrolysis activity"/>
    <property type="evidence" value="ECO:0007669"/>
    <property type="project" value="InterPro"/>
</dbReference>
<reference evidence="12 13" key="1">
    <citation type="submission" date="2016-05" db="EMBL/GenBank/DDBJ databases">
        <title>Nuclear genome of Blastocystis sp. subtype 1 NandII.</title>
        <authorList>
            <person name="Gentekaki E."/>
            <person name="Curtis B."/>
            <person name="Stairs C."/>
            <person name="Eme L."/>
            <person name="Herman E."/>
            <person name="Klimes V."/>
            <person name="Arias M.C."/>
            <person name="Elias M."/>
            <person name="Hilliou F."/>
            <person name="Klute M."/>
            <person name="Malik S.-B."/>
            <person name="Pightling A."/>
            <person name="Rachubinski R."/>
            <person name="Salas D."/>
            <person name="Schlacht A."/>
            <person name="Suga H."/>
            <person name="Archibald J."/>
            <person name="Ball S.G."/>
            <person name="Clark G."/>
            <person name="Dacks J."/>
            <person name="Van Der Giezen M."/>
            <person name="Tsaousis A."/>
            <person name="Roger A."/>
        </authorList>
    </citation>
    <scope>NUCLEOTIDE SEQUENCE [LARGE SCALE GENOMIC DNA]</scope>
    <source>
        <strain evidence="13">ATCC 50177 / NandII</strain>
    </source>
</reference>
<evidence type="ECO:0000256" key="7">
    <source>
        <dbReference type="ARBA" id="ARBA00022967"/>
    </source>
</evidence>
<dbReference type="InterPro" id="IPR023298">
    <property type="entry name" value="ATPase_P-typ_TM_dom_sf"/>
</dbReference>
<keyword evidence="5" id="KW-0067">ATP-binding</keyword>
<evidence type="ECO:0000256" key="4">
    <source>
        <dbReference type="ARBA" id="ARBA00022741"/>
    </source>
</evidence>
<evidence type="ECO:0000256" key="6">
    <source>
        <dbReference type="ARBA" id="ARBA00022842"/>
    </source>
</evidence>
<keyword evidence="9 10" id="KW-0472">Membrane</keyword>
<dbReference type="GO" id="GO:0012505">
    <property type="term" value="C:endomembrane system"/>
    <property type="evidence" value="ECO:0007669"/>
    <property type="project" value="UniProtKB-SubCell"/>
</dbReference>
<keyword evidence="8 10" id="KW-1133">Transmembrane helix</keyword>
<dbReference type="OrthoDB" id="3352408at2759"/>
<evidence type="ECO:0000256" key="9">
    <source>
        <dbReference type="ARBA" id="ARBA00023136"/>
    </source>
</evidence>
<evidence type="ECO:0000256" key="10">
    <source>
        <dbReference type="SAM" id="Phobius"/>
    </source>
</evidence>
<dbReference type="Pfam" id="PF00122">
    <property type="entry name" value="E1-E2_ATPase"/>
    <property type="match status" value="1"/>
</dbReference>
<feature type="transmembrane region" description="Helical" evidence="10">
    <location>
        <begin position="90"/>
        <end position="112"/>
    </location>
</feature>
<dbReference type="GO" id="GO:0005524">
    <property type="term" value="F:ATP binding"/>
    <property type="evidence" value="ECO:0007669"/>
    <property type="project" value="UniProtKB-KW"/>
</dbReference>
<feature type="transmembrane region" description="Helical" evidence="10">
    <location>
        <begin position="366"/>
        <end position="385"/>
    </location>
</feature>
<dbReference type="SMART" id="SM00831">
    <property type="entry name" value="Cation_ATPase_N"/>
    <property type="match status" value="1"/>
</dbReference>
<feature type="transmembrane region" description="Helical" evidence="10">
    <location>
        <begin position="405"/>
        <end position="422"/>
    </location>
</feature>
<organism evidence="12 13">
    <name type="scientific">Blastocystis sp. subtype 1 (strain ATCC 50177 / NandII)</name>
    <dbReference type="NCBI Taxonomy" id="478820"/>
    <lineage>
        <taxon>Eukaryota</taxon>
        <taxon>Sar</taxon>
        <taxon>Stramenopiles</taxon>
        <taxon>Bigyra</taxon>
        <taxon>Opalozoa</taxon>
        <taxon>Opalinata</taxon>
        <taxon>Blastocystidae</taxon>
        <taxon>Blastocystis</taxon>
    </lineage>
</organism>
<dbReference type="EMBL" id="LXWW01000511">
    <property type="protein sequence ID" value="OAO12814.1"/>
    <property type="molecule type" value="Genomic_DNA"/>
</dbReference>
<dbReference type="PANTHER" id="PTHR42861">
    <property type="entry name" value="CALCIUM-TRANSPORTING ATPASE"/>
    <property type="match status" value="1"/>
</dbReference>
<dbReference type="Proteomes" id="UP000078348">
    <property type="component" value="Unassembled WGS sequence"/>
</dbReference>
<evidence type="ECO:0000256" key="1">
    <source>
        <dbReference type="ARBA" id="ARBA00004127"/>
    </source>
</evidence>
<proteinExistence type="predicted"/>
<keyword evidence="4" id="KW-0547">Nucleotide-binding</keyword>
<evidence type="ECO:0000313" key="12">
    <source>
        <dbReference type="EMBL" id="OAO12814.1"/>
    </source>
</evidence>
<feature type="transmembrane region" description="Helical" evidence="10">
    <location>
        <begin position="256"/>
        <end position="279"/>
    </location>
</feature>
<dbReference type="NCBIfam" id="TIGR01494">
    <property type="entry name" value="ATPase_P-type"/>
    <property type="match status" value="1"/>
</dbReference>
<dbReference type="STRING" id="478820.A0A196S9Z1"/>
<keyword evidence="3 10" id="KW-0812">Transmembrane</keyword>
<evidence type="ECO:0000256" key="2">
    <source>
        <dbReference type="ARBA" id="ARBA00022553"/>
    </source>
</evidence>
<dbReference type="InterPro" id="IPR059000">
    <property type="entry name" value="ATPase_P-type_domA"/>
</dbReference>
<accession>A0A196S9Z1</accession>
<dbReference type="SUPFAM" id="SSF81665">
    <property type="entry name" value="Calcium ATPase, transmembrane domain M"/>
    <property type="match status" value="1"/>
</dbReference>
<keyword evidence="7" id="KW-1278">Translocase</keyword>
<feature type="domain" description="Cation-transporting P-type ATPase N-terminal" evidence="11">
    <location>
        <begin position="8"/>
        <end position="82"/>
    </location>
</feature>
<evidence type="ECO:0000313" key="13">
    <source>
        <dbReference type="Proteomes" id="UP000078348"/>
    </source>
</evidence>
<dbReference type="GO" id="GO:0016020">
    <property type="term" value="C:membrane"/>
    <property type="evidence" value="ECO:0007669"/>
    <property type="project" value="InterPro"/>
</dbReference>
<dbReference type="InterPro" id="IPR006068">
    <property type="entry name" value="ATPase_P-typ_cation-transptr_C"/>
</dbReference>
<feature type="transmembrane region" description="Helical" evidence="10">
    <location>
        <begin position="65"/>
        <end position="84"/>
    </location>
</feature>
<evidence type="ECO:0000259" key="11">
    <source>
        <dbReference type="SMART" id="SM00831"/>
    </source>
</evidence>
<keyword evidence="6" id="KW-0460">Magnesium</keyword>
<name>A0A196S9Z1_BLAHN</name>
<comment type="caution">
    <text evidence="12">The sequence shown here is derived from an EMBL/GenBank/DDBJ whole genome shotgun (WGS) entry which is preliminary data.</text>
</comment>
<keyword evidence="13" id="KW-1185">Reference proteome</keyword>
<evidence type="ECO:0000256" key="5">
    <source>
        <dbReference type="ARBA" id="ARBA00022840"/>
    </source>
</evidence>
<dbReference type="Gene3D" id="2.70.150.10">
    <property type="entry name" value="Calcium-transporting ATPase, cytoplasmic transduction domain A"/>
    <property type="match status" value="1"/>
</dbReference>
<dbReference type="Pfam" id="PF00689">
    <property type="entry name" value="Cation_ATPase_C"/>
    <property type="match status" value="1"/>
</dbReference>
<evidence type="ECO:0000256" key="8">
    <source>
        <dbReference type="ARBA" id="ARBA00022989"/>
    </source>
</evidence>